<reference evidence="3" key="2">
    <citation type="submission" date="2025-08" db="UniProtKB">
        <authorList>
            <consortium name="RefSeq"/>
        </authorList>
    </citation>
    <scope>IDENTIFICATION</scope>
    <source>
        <tissue evidence="3">Blood</tissue>
    </source>
</reference>
<feature type="compositionally biased region" description="Basic residues" evidence="1">
    <location>
        <begin position="319"/>
        <end position="342"/>
    </location>
</feature>
<feature type="compositionally biased region" description="Basic residues" evidence="1">
    <location>
        <begin position="128"/>
        <end position="138"/>
    </location>
</feature>
<evidence type="ECO:0000313" key="3">
    <source>
        <dbReference type="RefSeq" id="XP_025719417.1"/>
    </source>
</evidence>
<feature type="compositionally biased region" description="Low complexity" evidence="1">
    <location>
        <begin position="226"/>
        <end position="247"/>
    </location>
</feature>
<feature type="compositionally biased region" description="Low complexity" evidence="1">
    <location>
        <begin position="441"/>
        <end position="456"/>
    </location>
</feature>
<evidence type="ECO:0000256" key="1">
    <source>
        <dbReference type="SAM" id="MobiDB-lite"/>
    </source>
</evidence>
<name>A0A3Q7NM73_CALUR</name>
<feature type="compositionally biased region" description="Gly residues" evidence="1">
    <location>
        <begin position="477"/>
        <end position="486"/>
    </location>
</feature>
<protein>
    <submittedName>
        <fullName evidence="3">Basic salivary proline-rich protein 1-like</fullName>
    </submittedName>
</protein>
<sequence>MTLGQHQQENRERVVALPGDSYQPTSAEKDAAGQWVFHRTQIEAGSSPCSRSSAPPQAALPISAPAPPRRALAGSPGGGRSRGHPKFCPRRSALPPPPRPGLRQPAVRDRDPGRVCGALSPGGSEVRRRCRPAARGGRRAPTSGRLPTWAAGAARLRSRRRQSPAGRVRRASARLPGPLRQAPPAAPRARRLGLAPAPRPGPPPTLSQRPEQVQLQRQERPPSAPPARAQLCRRPPAALPRVPAGALGRREGSPGPPPPLGAGGGPPRPPRARRAAAAPGHAEEELPPPAPGLGPRERTGGRWPRAEPPGAGAGGGGGARRRRSCQRGKFPSRRPERPRRRSAPAAPRLPEGPAGAEEETPPPPPPPGAEEKVRPPARRRSPSAAAAPHSQPGRTRRPPAPAAAADWPRGGGSRASRPAPTPSPVFKLAAPARLEFRAGPRARLGGFPRRLRPLGTRGEHCRPAASPQALGRPLGRGRCGPQGWGPGRRRPRPPRDVRARRWAGARAAEEQVGWAAEPLARAGEGEESHVSVPAARAPTGHYPPLLSLNNDRVKERWRN</sequence>
<feature type="compositionally biased region" description="Low complexity" evidence="1">
    <location>
        <begin position="173"/>
        <end position="183"/>
    </location>
</feature>
<dbReference type="Proteomes" id="UP000286641">
    <property type="component" value="Unplaced"/>
</dbReference>
<accession>A0A3Q7NM73</accession>
<feature type="compositionally biased region" description="Low complexity" evidence="1">
    <location>
        <begin position="402"/>
        <end position="418"/>
    </location>
</feature>
<dbReference type="AlphaFoldDB" id="A0A3Q7NM73"/>
<feature type="compositionally biased region" description="Polar residues" evidence="1">
    <location>
        <begin position="206"/>
        <end position="216"/>
    </location>
</feature>
<feature type="compositionally biased region" description="Basic residues" evidence="1">
    <location>
        <begin position="156"/>
        <end position="172"/>
    </location>
</feature>
<dbReference type="InParanoid" id="A0A3Q7NM73"/>
<feature type="compositionally biased region" description="Low complexity" evidence="1">
    <location>
        <begin position="139"/>
        <end position="155"/>
    </location>
</feature>
<feature type="region of interest" description="Disordered" evidence="1">
    <location>
        <begin position="1"/>
        <end position="426"/>
    </location>
</feature>
<feature type="compositionally biased region" description="Low complexity" evidence="1">
    <location>
        <begin position="343"/>
        <end position="355"/>
    </location>
</feature>
<feature type="compositionally biased region" description="Low complexity" evidence="1">
    <location>
        <begin position="52"/>
        <end position="74"/>
    </location>
</feature>
<keyword evidence="2" id="KW-1185">Reference proteome</keyword>
<gene>
    <name evidence="3" type="primary">LOC112816872</name>
</gene>
<organism evidence="2 3">
    <name type="scientific">Callorhinus ursinus</name>
    <name type="common">Northern fur seal</name>
    <dbReference type="NCBI Taxonomy" id="34884"/>
    <lineage>
        <taxon>Eukaryota</taxon>
        <taxon>Metazoa</taxon>
        <taxon>Chordata</taxon>
        <taxon>Craniata</taxon>
        <taxon>Vertebrata</taxon>
        <taxon>Euteleostomi</taxon>
        <taxon>Mammalia</taxon>
        <taxon>Eutheria</taxon>
        <taxon>Laurasiatheria</taxon>
        <taxon>Carnivora</taxon>
        <taxon>Caniformia</taxon>
        <taxon>Pinnipedia</taxon>
        <taxon>Otariidae</taxon>
        <taxon>Callorhinus</taxon>
    </lineage>
</organism>
<proteinExistence type="predicted"/>
<feature type="region of interest" description="Disordered" evidence="1">
    <location>
        <begin position="441"/>
        <end position="559"/>
    </location>
</feature>
<dbReference type="RefSeq" id="XP_025719417.1">
    <property type="nucleotide sequence ID" value="XM_025863632.1"/>
</dbReference>
<evidence type="ECO:0000313" key="2">
    <source>
        <dbReference type="Proteomes" id="UP000286641"/>
    </source>
</evidence>
<reference key="1">
    <citation type="submission" date="2019-01" db="UniProtKB">
        <authorList>
            <consortium name="RefSeq"/>
        </authorList>
    </citation>
    <scope>IDENTIFICATION</scope>
</reference>